<gene>
    <name evidence="13" type="ORF">SteCoe_26952</name>
</gene>
<proteinExistence type="inferred from homology"/>
<dbReference type="InterPro" id="IPR050494">
    <property type="entry name" value="Ser_Thr_dual-spec_kinase"/>
</dbReference>
<dbReference type="AlphaFoldDB" id="A0A1R2BBL7"/>
<comment type="similarity">
    <text evidence="1">Belongs to the protein kinase superfamily. CMGC Ser/Thr protein kinase family. MNB/DYRK subfamily.</text>
</comment>
<dbReference type="Gene3D" id="3.30.10.30">
    <property type="entry name" value="DYRK"/>
    <property type="match status" value="1"/>
</dbReference>
<feature type="binding site" evidence="11">
    <location>
        <position position="263"/>
    </location>
    <ligand>
        <name>ATP</name>
        <dbReference type="ChEBI" id="CHEBI:30616"/>
    </ligand>
</feature>
<evidence type="ECO:0000256" key="6">
    <source>
        <dbReference type="ARBA" id="ARBA00022777"/>
    </source>
</evidence>
<dbReference type="OrthoDB" id="9332038at2759"/>
<feature type="domain" description="Protein kinase" evidence="12">
    <location>
        <begin position="234"/>
        <end position="530"/>
    </location>
</feature>
<dbReference type="InterPro" id="IPR017441">
    <property type="entry name" value="Protein_kinase_ATP_BS"/>
</dbReference>
<evidence type="ECO:0000256" key="10">
    <source>
        <dbReference type="ARBA" id="ARBA00051680"/>
    </source>
</evidence>
<dbReference type="InterPro" id="IPR008271">
    <property type="entry name" value="Ser/Thr_kinase_AS"/>
</dbReference>
<evidence type="ECO:0000256" key="5">
    <source>
        <dbReference type="ARBA" id="ARBA00022741"/>
    </source>
</evidence>
<keyword evidence="4" id="KW-0808">Transferase</keyword>
<reference evidence="13 14" key="1">
    <citation type="submission" date="2016-11" db="EMBL/GenBank/DDBJ databases">
        <title>The macronuclear genome of Stentor coeruleus: a giant cell with tiny introns.</title>
        <authorList>
            <person name="Slabodnick M."/>
            <person name="Ruby J.G."/>
            <person name="Reiff S.B."/>
            <person name="Swart E.C."/>
            <person name="Gosai S."/>
            <person name="Prabakaran S."/>
            <person name="Witkowska E."/>
            <person name="Larue G.E."/>
            <person name="Fisher S."/>
            <person name="Freeman R.M."/>
            <person name="Gunawardena J."/>
            <person name="Chu W."/>
            <person name="Stover N.A."/>
            <person name="Gregory B.D."/>
            <person name="Nowacki M."/>
            <person name="Derisi J."/>
            <person name="Roy S.W."/>
            <person name="Marshall W.F."/>
            <person name="Sood P."/>
        </authorList>
    </citation>
    <scope>NUCLEOTIDE SEQUENCE [LARGE SCALE GENOMIC DNA]</scope>
    <source>
        <strain evidence="13">WM001</strain>
    </source>
</reference>
<keyword evidence="14" id="KW-1185">Reference proteome</keyword>
<evidence type="ECO:0000313" key="14">
    <source>
        <dbReference type="Proteomes" id="UP000187209"/>
    </source>
</evidence>
<comment type="catalytic activity">
    <reaction evidence="8">
        <text>L-seryl-[protein] + ATP = O-phospho-L-seryl-[protein] + ADP + H(+)</text>
        <dbReference type="Rhea" id="RHEA:17989"/>
        <dbReference type="Rhea" id="RHEA-COMP:9863"/>
        <dbReference type="Rhea" id="RHEA-COMP:11604"/>
        <dbReference type="ChEBI" id="CHEBI:15378"/>
        <dbReference type="ChEBI" id="CHEBI:29999"/>
        <dbReference type="ChEBI" id="CHEBI:30616"/>
        <dbReference type="ChEBI" id="CHEBI:83421"/>
        <dbReference type="ChEBI" id="CHEBI:456216"/>
        <dbReference type="EC" id="2.7.12.1"/>
    </reaction>
</comment>
<dbReference type="GO" id="GO:0004712">
    <property type="term" value="F:protein serine/threonine/tyrosine kinase activity"/>
    <property type="evidence" value="ECO:0007669"/>
    <property type="project" value="UniProtKB-EC"/>
</dbReference>
<dbReference type="InterPro" id="IPR042521">
    <property type="entry name" value="DYRK"/>
</dbReference>
<accession>A0A1R2BBL7</accession>
<evidence type="ECO:0000256" key="9">
    <source>
        <dbReference type="ARBA" id="ARBA00049308"/>
    </source>
</evidence>
<keyword evidence="3" id="KW-0723">Serine/threonine-protein kinase</keyword>
<evidence type="ECO:0000256" key="3">
    <source>
        <dbReference type="ARBA" id="ARBA00022527"/>
    </source>
</evidence>
<dbReference type="EMBL" id="MPUH01000769">
    <property type="protein sequence ID" value="OMJ74169.1"/>
    <property type="molecule type" value="Genomic_DNA"/>
</dbReference>
<evidence type="ECO:0000256" key="7">
    <source>
        <dbReference type="ARBA" id="ARBA00022840"/>
    </source>
</evidence>
<dbReference type="GO" id="GO:0005524">
    <property type="term" value="F:ATP binding"/>
    <property type="evidence" value="ECO:0007669"/>
    <property type="project" value="UniProtKB-UniRule"/>
</dbReference>
<name>A0A1R2BBL7_9CILI</name>
<dbReference type="GO" id="GO:0005856">
    <property type="term" value="C:cytoskeleton"/>
    <property type="evidence" value="ECO:0007669"/>
    <property type="project" value="TreeGrafter"/>
</dbReference>
<dbReference type="CDD" id="cd14210">
    <property type="entry name" value="PKc_DYRK"/>
    <property type="match status" value="1"/>
</dbReference>
<comment type="catalytic activity">
    <reaction evidence="10">
        <text>L-tyrosyl-[protein] + ATP = O-phospho-L-tyrosyl-[protein] + ADP + H(+)</text>
        <dbReference type="Rhea" id="RHEA:10596"/>
        <dbReference type="Rhea" id="RHEA-COMP:10136"/>
        <dbReference type="Rhea" id="RHEA-COMP:20101"/>
        <dbReference type="ChEBI" id="CHEBI:15378"/>
        <dbReference type="ChEBI" id="CHEBI:30616"/>
        <dbReference type="ChEBI" id="CHEBI:46858"/>
        <dbReference type="ChEBI" id="CHEBI:61978"/>
        <dbReference type="ChEBI" id="CHEBI:456216"/>
        <dbReference type="EC" id="2.7.12.1"/>
    </reaction>
</comment>
<dbReference type="PROSITE" id="PS50011">
    <property type="entry name" value="PROTEIN_KINASE_DOM"/>
    <property type="match status" value="1"/>
</dbReference>
<organism evidence="13 14">
    <name type="scientific">Stentor coeruleus</name>
    <dbReference type="NCBI Taxonomy" id="5963"/>
    <lineage>
        <taxon>Eukaryota</taxon>
        <taxon>Sar</taxon>
        <taxon>Alveolata</taxon>
        <taxon>Ciliophora</taxon>
        <taxon>Postciliodesmatophora</taxon>
        <taxon>Heterotrichea</taxon>
        <taxon>Heterotrichida</taxon>
        <taxon>Stentoridae</taxon>
        <taxon>Stentor</taxon>
    </lineage>
</organism>
<dbReference type="EC" id="2.7.12.1" evidence="2"/>
<evidence type="ECO:0000256" key="2">
    <source>
        <dbReference type="ARBA" id="ARBA00013203"/>
    </source>
</evidence>
<dbReference type="PANTHER" id="PTHR24058:SF22">
    <property type="entry name" value="DUAL SPECIFICITY TYROSINE-PHOSPHORYLATION-REGULATED KINASE 4"/>
    <property type="match status" value="1"/>
</dbReference>
<dbReference type="Pfam" id="PF00069">
    <property type="entry name" value="Pkinase"/>
    <property type="match status" value="1"/>
</dbReference>
<keyword evidence="6" id="KW-0418">Kinase</keyword>
<dbReference type="SUPFAM" id="SSF56112">
    <property type="entry name" value="Protein kinase-like (PK-like)"/>
    <property type="match status" value="1"/>
</dbReference>
<sequence length="582" mass="67069">MYKPQSYLTNEISPQRKLAIKIKKPSIKINTSLNRSSQYKHNLSELSTPKYPNPNISVKAPATTTAKKVKEIPKLLFTKIRYDGDVNLSTTRARKHKHAFSENVNPPDHTTASNTIVTGSRLSKQLNLTHRLTESISSTESLVKAFTPRRSMEEERKLLWHSTKLPATPAVVLKIFMHKMNNFEQAEILNYHEIYFIGNYFTNSGKDIITRNNGYDDDRGDYKITIGDHIAYRYEILSILGRGSFGQVVRVLDHKNKIEVALKVIRNKSRFHEQALVEIEILKYLKDKDSNDNYCIVHLEDYFIFRKHMCITFELLSINLYEFLKSNSFQGLSSSLIRRFASQILHALLLLNRYKIIHCDLKPENILLKQVNRSTLKVIDFGSSCFYEKRMYTYIQSRFYRAPEIILGISYSTGIDMWSFGCILVELFTGYPLFPGESEGEQIQCMMEVLGLPPISVMERSTRKKLFFEQDGTPKITANSRGKVRLPGRKSLRDILKGSDIAFLDLVCGCLEWDPIKRITPEEALAHDWMIDNVKKLNKSNSRGGSAQPHQGLTSRHYKKTSEIFVKPTLHRSHKKSLNLFN</sequence>
<evidence type="ECO:0000256" key="4">
    <source>
        <dbReference type="ARBA" id="ARBA00022679"/>
    </source>
</evidence>
<evidence type="ECO:0000256" key="11">
    <source>
        <dbReference type="PROSITE-ProRule" id="PRU10141"/>
    </source>
</evidence>
<dbReference type="GO" id="GO:0005737">
    <property type="term" value="C:cytoplasm"/>
    <property type="evidence" value="ECO:0007669"/>
    <property type="project" value="TreeGrafter"/>
</dbReference>
<dbReference type="PROSITE" id="PS00108">
    <property type="entry name" value="PROTEIN_KINASE_ST"/>
    <property type="match status" value="1"/>
</dbReference>
<dbReference type="Gene3D" id="3.30.200.20">
    <property type="entry name" value="Phosphorylase Kinase, domain 1"/>
    <property type="match status" value="1"/>
</dbReference>
<comment type="catalytic activity">
    <reaction evidence="9">
        <text>L-threonyl-[protein] + ATP = O-phospho-L-threonyl-[protein] + ADP + H(+)</text>
        <dbReference type="Rhea" id="RHEA:46608"/>
        <dbReference type="Rhea" id="RHEA-COMP:11060"/>
        <dbReference type="Rhea" id="RHEA-COMP:11605"/>
        <dbReference type="ChEBI" id="CHEBI:15378"/>
        <dbReference type="ChEBI" id="CHEBI:30013"/>
        <dbReference type="ChEBI" id="CHEBI:30616"/>
        <dbReference type="ChEBI" id="CHEBI:61977"/>
        <dbReference type="ChEBI" id="CHEBI:456216"/>
        <dbReference type="EC" id="2.7.12.1"/>
    </reaction>
</comment>
<dbReference type="PANTHER" id="PTHR24058">
    <property type="entry name" value="DUAL SPECIFICITY PROTEIN KINASE"/>
    <property type="match status" value="1"/>
</dbReference>
<dbReference type="Proteomes" id="UP000187209">
    <property type="component" value="Unassembled WGS sequence"/>
</dbReference>
<dbReference type="SMART" id="SM00220">
    <property type="entry name" value="S_TKc"/>
    <property type="match status" value="1"/>
</dbReference>
<evidence type="ECO:0000313" key="13">
    <source>
        <dbReference type="EMBL" id="OMJ74169.1"/>
    </source>
</evidence>
<keyword evidence="7 11" id="KW-0067">ATP-binding</keyword>
<keyword evidence="5 11" id="KW-0547">Nucleotide-binding</keyword>
<dbReference type="GO" id="GO:0004674">
    <property type="term" value="F:protein serine/threonine kinase activity"/>
    <property type="evidence" value="ECO:0007669"/>
    <property type="project" value="UniProtKB-KW"/>
</dbReference>
<dbReference type="InterPro" id="IPR011009">
    <property type="entry name" value="Kinase-like_dom_sf"/>
</dbReference>
<dbReference type="Gene3D" id="1.10.510.10">
    <property type="entry name" value="Transferase(Phosphotransferase) domain 1"/>
    <property type="match status" value="1"/>
</dbReference>
<comment type="caution">
    <text evidence="13">The sequence shown here is derived from an EMBL/GenBank/DDBJ whole genome shotgun (WGS) entry which is preliminary data.</text>
</comment>
<dbReference type="InterPro" id="IPR000719">
    <property type="entry name" value="Prot_kinase_dom"/>
</dbReference>
<evidence type="ECO:0000256" key="1">
    <source>
        <dbReference type="ARBA" id="ARBA00008867"/>
    </source>
</evidence>
<evidence type="ECO:0000259" key="12">
    <source>
        <dbReference type="PROSITE" id="PS50011"/>
    </source>
</evidence>
<dbReference type="PROSITE" id="PS00107">
    <property type="entry name" value="PROTEIN_KINASE_ATP"/>
    <property type="match status" value="1"/>
</dbReference>
<evidence type="ECO:0000256" key="8">
    <source>
        <dbReference type="ARBA" id="ARBA00049003"/>
    </source>
</evidence>
<protein>
    <recommendedName>
        <fullName evidence="2">dual-specificity kinase</fullName>
        <ecNumber evidence="2">2.7.12.1</ecNumber>
    </recommendedName>
</protein>